<keyword evidence="1" id="KW-0472">Membrane</keyword>
<accession>A0ABX5WKH7</accession>
<evidence type="ECO:0000313" key="2">
    <source>
        <dbReference type="EMBL" id="QDF75042.1"/>
    </source>
</evidence>
<feature type="transmembrane region" description="Helical" evidence="1">
    <location>
        <begin position="6"/>
        <end position="27"/>
    </location>
</feature>
<evidence type="ECO:0000313" key="3">
    <source>
        <dbReference type="Proteomes" id="UP000318758"/>
    </source>
</evidence>
<evidence type="ECO:0008006" key="4">
    <source>
        <dbReference type="Google" id="ProtNLM"/>
    </source>
</evidence>
<organism evidence="2 3">
    <name type="scientific">Shewanella marisflavi</name>
    <dbReference type="NCBI Taxonomy" id="260364"/>
    <lineage>
        <taxon>Bacteria</taxon>
        <taxon>Pseudomonadati</taxon>
        <taxon>Pseudomonadota</taxon>
        <taxon>Gammaproteobacteria</taxon>
        <taxon>Alteromonadales</taxon>
        <taxon>Shewanellaceae</taxon>
        <taxon>Shewanella</taxon>
    </lineage>
</organism>
<dbReference type="Proteomes" id="UP000318758">
    <property type="component" value="Chromosome"/>
</dbReference>
<reference evidence="2 3" key="1">
    <citation type="submission" date="2019-06" db="EMBL/GenBank/DDBJ databases">
        <title>Complete genome of Shewanella marisflavi ECSMB14101, a mussel settlement-inducing bacterium isolated from East China Sea.</title>
        <authorList>
            <person name="Yang J."/>
            <person name="Liang X."/>
            <person name="Chang R."/>
            <person name="Peng L."/>
        </authorList>
    </citation>
    <scope>NUCLEOTIDE SEQUENCE [LARGE SCALE GENOMIC DNA]</scope>
    <source>
        <strain evidence="2 3">ECSMB14101</strain>
    </source>
</reference>
<feature type="transmembrane region" description="Helical" evidence="1">
    <location>
        <begin position="102"/>
        <end position="124"/>
    </location>
</feature>
<keyword evidence="1" id="KW-1133">Transmembrane helix</keyword>
<evidence type="ECO:0000256" key="1">
    <source>
        <dbReference type="SAM" id="Phobius"/>
    </source>
</evidence>
<name>A0ABX5WKH7_9GAMM</name>
<feature type="transmembrane region" description="Helical" evidence="1">
    <location>
        <begin position="61"/>
        <end position="82"/>
    </location>
</feature>
<dbReference type="EMBL" id="CP041153">
    <property type="protein sequence ID" value="QDF75042.1"/>
    <property type="molecule type" value="Genomic_DNA"/>
</dbReference>
<sequence>MDVLINFVIPILGLLLAIVGAWDKLAFAVKHYSNKRIENKIKKIECDLEQLEKYKKDQAILTAYLFKQTFLLITVVFFASLVSKFPETSLESQAVNVLLSTILSWFAGFFAGRGIRVTNFVLNYSKIKEKLEKKLEKLNPESPLRQVNTV</sequence>
<keyword evidence="1" id="KW-0812">Transmembrane</keyword>
<dbReference type="RefSeq" id="WP_140946884.1">
    <property type="nucleotide sequence ID" value="NZ_CP041153.1"/>
</dbReference>
<keyword evidence="3" id="KW-1185">Reference proteome</keyword>
<gene>
    <name evidence="2" type="ORF">FGA12_07635</name>
</gene>
<protein>
    <recommendedName>
        <fullName evidence="4">DUF106 domain-containing protein</fullName>
    </recommendedName>
</protein>
<proteinExistence type="predicted"/>